<organism evidence="7">
    <name type="scientific">Lygus hesperus</name>
    <name type="common">Western plant bug</name>
    <dbReference type="NCBI Taxonomy" id="30085"/>
    <lineage>
        <taxon>Eukaryota</taxon>
        <taxon>Metazoa</taxon>
        <taxon>Ecdysozoa</taxon>
        <taxon>Arthropoda</taxon>
        <taxon>Hexapoda</taxon>
        <taxon>Insecta</taxon>
        <taxon>Pterygota</taxon>
        <taxon>Neoptera</taxon>
        <taxon>Paraneoptera</taxon>
        <taxon>Hemiptera</taxon>
        <taxon>Heteroptera</taxon>
        <taxon>Panheteroptera</taxon>
        <taxon>Cimicomorpha</taxon>
        <taxon>Miridae</taxon>
        <taxon>Mirini</taxon>
        <taxon>Lygus</taxon>
    </lineage>
</organism>
<dbReference type="Pfam" id="PF00782">
    <property type="entry name" value="DSPc"/>
    <property type="match status" value="1"/>
</dbReference>
<dbReference type="GO" id="GO:0005737">
    <property type="term" value="C:cytoplasm"/>
    <property type="evidence" value="ECO:0007669"/>
    <property type="project" value="TreeGrafter"/>
</dbReference>
<dbReference type="InterPro" id="IPR016130">
    <property type="entry name" value="Tyr_Pase_AS"/>
</dbReference>
<dbReference type="PANTHER" id="PTHR10159:SF530">
    <property type="entry name" value="DUAL SPECIFICITY PROTEIN PHOSPHATASE DDB_G0271350-RELATED"/>
    <property type="match status" value="1"/>
</dbReference>
<keyword evidence="3" id="KW-0378">Hydrolase</keyword>
<feature type="region of interest" description="Disordered" evidence="5">
    <location>
        <begin position="1"/>
        <end position="26"/>
    </location>
</feature>
<gene>
    <name evidence="7" type="primary">DSPTP1</name>
    <name evidence="7" type="ORF">CM83_4622</name>
</gene>
<comment type="similarity">
    <text evidence="1">Belongs to the protein-tyrosine phosphatase family. Non-receptor class dual specificity subfamily.</text>
</comment>
<evidence type="ECO:0000256" key="5">
    <source>
        <dbReference type="SAM" id="MobiDB-lite"/>
    </source>
</evidence>
<dbReference type="PROSITE" id="PS50056">
    <property type="entry name" value="TYR_PHOSPHATASE_2"/>
    <property type="match status" value="1"/>
</dbReference>
<dbReference type="InterPro" id="IPR000387">
    <property type="entry name" value="Tyr_Pase_dom"/>
</dbReference>
<evidence type="ECO:0000313" key="7">
    <source>
        <dbReference type="EMBL" id="JAG38884.1"/>
    </source>
</evidence>
<dbReference type="Gene3D" id="3.90.190.10">
    <property type="entry name" value="Protein tyrosine phosphatase superfamily"/>
    <property type="match status" value="1"/>
</dbReference>
<evidence type="ECO:0000256" key="4">
    <source>
        <dbReference type="ARBA" id="ARBA00022912"/>
    </source>
</evidence>
<dbReference type="GO" id="GO:0043409">
    <property type="term" value="P:negative regulation of MAPK cascade"/>
    <property type="evidence" value="ECO:0007669"/>
    <property type="project" value="TreeGrafter"/>
</dbReference>
<evidence type="ECO:0000259" key="6">
    <source>
        <dbReference type="PROSITE" id="PS50056"/>
    </source>
</evidence>
<dbReference type="InterPro" id="IPR029021">
    <property type="entry name" value="Prot-tyrosine_phosphatase-like"/>
</dbReference>
<feature type="domain" description="Tyrosine specific protein phosphatases" evidence="6">
    <location>
        <begin position="40"/>
        <end position="84"/>
    </location>
</feature>
<dbReference type="EMBL" id="GBHO01004720">
    <property type="protein sequence ID" value="JAG38884.1"/>
    <property type="molecule type" value="Transcribed_RNA"/>
</dbReference>
<dbReference type="InterPro" id="IPR000340">
    <property type="entry name" value="Dual-sp_phosphatase_cat-dom"/>
</dbReference>
<reference evidence="7" key="2">
    <citation type="submission" date="2014-07" db="EMBL/GenBank/DDBJ databases">
        <authorList>
            <person name="Hull J."/>
        </authorList>
    </citation>
    <scope>NUCLEOTIDE SEQUENCE</scope>
</reference>
<sequence>MLRSNSKQQNSIISTSTSTSTAAAGKTKSSPTTVAISHHPPCVLVHCLKGRSRSATVVLAYLIFCNGWSVAEAMRYILARRPSIEPNLSFIEALRQLQASMEVSERSKKCSHQSLLIRNIVTSSSVLSIRHYL</sequence>
<evidence type="ECO:0000256" key="3">
    <source>
        <dbReference type="ARBA" id="ARBA00022801"/>
    </source>
</evidence>
<dbReference type="SUPFAM" id="SSF52799">
    <property type="entry name" value="(Phosphotyrosine protein) phosphatases II"/>
    <property type="match status" value="1"/>
</dbReference>
<dbReference type="PANTHER" id="PTHR10159">
    <property type="entry name" value="DUAL SPECIFICITY PROTEIN PHOSPHATASE"/>
    <property type="match status" value="1"/>
</dbReference>
<evidence type="ECO:0000256" key="1">
    <source>
        <dbReference type="ARBA" id="ARBA00008601"/>
    </source>
</evidence>
<accession>A0A0A9Z338</accession>
<dbReference type="PROSITE" id="PS00383">
    <property type="entry name" value="TYR_PHOSPHATASE_1"/>
    <property type="match status" value="1"/>
</dbReference>
<name>A0A0A9Z338_LYGHE</name>
<dbReference type="GO" id="GO:0004725">
    <property type="term" value="F:protein tyrosine phosphatase activity"/>
    <property type="evidence" value="ECO:0007669"/>
    <property type="project" value="UniProtKB-EC"/>
</dbReference>
<protein>
    <recommendedName>
        <fullName evidence="2">protein-tyrosine-phosphatase</fullName>
        <ecNumber evidence="2">3.1.3.48</ecNumber>
    </recommendedName>
</protein>
<dbReference type="EC" id="3.1.3.48" evidence="2"/>
<keyword evidence="4" id="KW-0904">Protein phosphatase</keyword>
<proteinExistence type="inferred from homology"/>
<evidence type="ECO:0000256" key="2">
    <source>
        <dbReference type="ARBA" id="ARBA00013064"/>
    </source>
</evidence>
<reference evidence="7" key="1">
    <citation type="journal article" date="2014" name="PLoS ONE">
        <title>Transcriptome-Based Identification of ABC Transporters in the Western Tarnished Plant Bug Lygus hesperus.</title>
        <authorList>
            <person name="Hull J.J."/>
            <person name="Chaney K."/>
            <person name="Geib S.M."/>
            <person name="Fabrick J.A."/>
            <person name="Brent C.S."/>
            <person name="Walsh D."/>
            <person name="Lavine L.C."/>
        </authorList>
    </citation>
    <scope>NUCLEOTIDE SEQUENCE</scope>
</reference>
<dbReference type="CDD" id="cd14498">
    <property type="entry name" value="DSP"/>
    <property type="match status" value="1"/>
</dbReference>
<dbReference type="AlphaFoldDB" id="A0A0A9Z338"/>